<accession>A0ABU4F7E3</accession>
<protein>
    <recommendedName>
        <fullName evidence="3">DUF1877 family protein</fullName>
    </recommendedName>
</protein>
<evidence type="ECO:0000313" key="1">
    <source>
        <dbReference type="EMBL" id="MDV7216511.1"/>
    </source>
</evidence>
<keyword evidence="2" id="KW-1185">Reference proteome</keyword>
<dbReference type="EMBL" id="JAWMAJ010000028">
    <property type="protein sequence ID" value="MDV7216511.1"/>
    <property type="molecule type" value="Genomic_DNA"/>
</dbReference>
<dbReference type="RefSeq" id="WP_266858073.1">
    <property type="nucleotide sequence ID" value="NZ_JAPEMW010000001.1"/>
</dbReference>
<sequence length="151" mass="16222">MSTDVSGMIECRPGARIWGVDDEDSVWVSAIDLIVLNTGNAYDALACLFGVRNSFGFRPLAEGRGLPVDASDEVRATFAGYGGADAGVHGATWITGEELAGADWDETDSSGTRSRRAVAGDASYWRPTWEVMRTLGGLHGAENVRLVVWFH</sequence>
<reference evidence="1 2" key="1">
    <citation type="submission" date="2023-10" db="EMBL/GenBank/DDBJ databases">
        <title>Characterization of rhizosphere-enriched actinobacteria from wheat plants lab-grown on chernevaya soil.</title>
        <authorList>
            <person name="Tikhonova E.N."/>
            <person name="Konopkin A."/>
            <person name="Kravchenko I.K."/>
        </authorList>
    </citation>
    <scope>NUCLEOTIDE SEQUENCE [LARGE SCALE GENOMIC DNA]</scope>
    <source>
        <strain evidence="1 2">RR29</strain>
    </source>
</reference>
<name>A0ABU4F7E3_9ACTN</name>
<gene>
    <name evidence="1" type="ORF">R5A26_11150</name>
</gene>
<comment type="caution">
    <text evidence="1">The sequence shown here is derived from an EMBL/GenBank/DDBJ whole genome shotgun (WGS) entry which is preliminary data.</text>
</comment>
<organism evidence="1 2">
    <name type="scientific">Streptomyces prunicolor</name>
    <dbReference type="NCBI Taxonomy" id="67348"/>
    <lineage>
        <taxon>Bacteria</taxon>
        <taxon>Bacillati</taxon>
        <taxon>Actinomycetota</taxon>
        <taxon>Actinomycetes</taxon>
        <taxon>Kitasatosporales</taxon>
        <taxon>Streptomycetaceae</taxon>
        <taxon>Streptomyces</taxon>
    </lineage>
</organism>
<proteinExistence type="predicted"/>
<dbReference type="Proteomes" id="UP001187346">
    <property type="component" value="Unassembled WGS sequence"/>
</dbReference>
<evidence type="ECO:0008006" key="3">
    <source>
        <dbReference type="Google" id="ProtNLM"/>
    </source>
</evidence>
<evidence type="ECO:0000313" key="2">
    <source>
        <dbReference type="Proteomes" id="UP001187346"/>
    </source>
</evidence>